<keyword evidence="1" id="KW-0732">Signal</keyword>
<dbReference type="InterPro" id="IPR026444">
    <property type="entry name" value="Secre_tail"/>
</dbReference>
<protein>
    <submittedName>
        <fullName evidence="3">T9SS type A sorting domain-containing protein</fullName>
    </submittedName>
</protein>
<reference evidence="3" key="2">
    <citation type="journal article" date="2021" name="Microbiome">
        <title>Successional dynamics and alternative stable states in a saline activated sludge microbial community over 9 years.</title>
        <authorList>
            <person name="Wang Y."/>
            <person name="Ye J."/>
            <person name="Ju F."/>
            <person name="Liu L."/>
            <person name="Boyd J.A."/>
            <person name="Deng Y."/>
            <person name="Parks D.H."/>
            <person name="Jiang X."/>
            <person name="Yin X."/>
            <person name="Woodcroft B.J."/>
            <person name="Tyson G.W."/>
            <person name="Hugenholtz P."/>
            <person name="Polz M.F."/>
            <person name="Zhang T."/>
        </authorList>
    </citation>
    <scope>NUCLEOTIDE SEQUENCE</scope>
    <source>
        <strain evidence="3">HKST-UBA02</strain>
    </source>
</reference>
<dbReference type="Gene3D" id="2.60.40.4070">
    <property type="match status" value="1"/>
</dbReference>
<dbReference type="Pfam" id="PF13860">
    <property type="entry name" value="FlgD_ig"/>
    <property type="match status" value="1"/>
</dbReference>
<evidence type="ECO:0000259" key="2">
    <source>
        <dbReference type="Pfam" id="PF13860"/>
    </source>
</evidence>
<evidence type="ECO:0000256" key="1">
    <source>
        <dbReference type="SAM" id="SignalP"/>
    </source>
</evidence>
<dbReference type="InterPro" id="IPR025965">
    <property type="entry name" value="FlgD/Vpr_Ig-like"/>
</dbReference>
<dbReference type="Proteomes" id="UP000739538">
    <property type="component" value="Unassembled WGS sequence"/>
</dbReference>
<proteinExistence type="predicted"/>
<organism evidence="3 4">
    <name type="scientific">Eiseniibacteriota bacterium</name>
    <dbReference type="NCBI Taxonomy" id="2212470"/>
    <lineage>
        <taxon>Bacteria</taxon>
        <taxon>Candidatus Eiseniibacteriota</taxon>
    </lineage>
</organism>
<dbReference type="NCBIfam" id="TIGR04183">
    <property type="entry name" value="Por_Secre_tail"/>
    <property type="match status" value="1"/>
</dbReference>
<dbReference type="EMBL" id="JAGQHS010000002">
    <property type="protein sequence ID" value="MCA9754276.1"/>
    <property type="molecule type" value="Genomic_DNA"/>
</dbReference>
<dbReference type="AlphaFoldDB" id="A0A956N9J2"/>
<feature type="chain" id="PRO_5037533756" evidence="1">
    <location>
        <begin position="23"/>
        <end position="1081"/>
    </location>
</feature>
<name>A0A956N9J2_UNCEI</name>
<comment type="caution">
    <text evidence="3">The sequence shown here is derived from an EMBL/GenBank/DDBJ whole genome shotgun (WGS) entry which is preliminary data.</text>
</comment>
<evidence type="ECO:0000313" key="3">
    <source>
        <dbReference type="EMBL" id="MCA9754276.1"/>
    </source>
</evidence>
<feature type="domain" description="FlgD/Vpr Ig-like" evidence="2">
    <location>
        <begin position="1009"/>
        <end position="1069"/>
    </location>
</feature>
<evidence type="ECO:0000313" key="4">
    <source>
        <dbReference type="Proteomes" id="UP000739538"/>
    </source>
</evidence>
<accession>A0A956N9J2</accession>
<sequence>MRKCFAMMAVVLLAGGASDSLAKDTQQFNTAAPRAGELLGDVPAGAVPQSYTRAPGDTLCFGYVGGDGYAVLDEVWTFDHGAGGAEGWYGVDVTEQPAAYFRQITSATWGADPFNDVPAPVMTGTGSAWVGVFGTESRDLCWTGGLGYGNDWCQRLLSPTQTYAGSGNVAVNWRHFNDTEDSFDYSNVYLRLLPSQDETRLKQYTGQVGLGADPLLDPPPGVVDNDVLTAADFAGSTQYQIVFEVTSDGSWSDEDNLNPTAFGPAGFDDVNIGATAYNFDASIQGWTAEACPGFGTFLGIAPLTDYIIEDPCQCELSGNILEMHRGVGDDGDHIYGQHSYAVSPAVDILNDVNLSGEGQFSMFVDWDQYSVMPRANGVFYRPGAYYFPFLCEVTNDSGWSPRVGQNTFFFVGEDPTCVLNRASLTATDVPVPVDAEEVRFIFEVYASCDAFGIPPDQCTQVTNYTPIIDNVKICFTLVPEAPAIAIDNGLRFQDGFAQGTLINDPSKAGRADVTRNANFGNTAPFVLNDSLMVGGPVVTTAGTEWEAHLWFRVARTGPLAGAAYTTWKNQVNNAGPWTDIEAGDFAKASMDSVQQGTNAFKNKFATYLKEEDWAAWGRSGPELTDDVEIIKDDVLWPGTQIEYFLSSNFIGSSQNYLLPDTSGGFFSEFEILPSWRNTGSGLRYPCLLYVDAFNAGAQNFIQAAVDSLGYDIDRYDYLDASSNWKAPMSRGGSVDANNGCTLPQLLGYRGIMVNSGGSNITQLMWPEDYSMFSDWLTAVVCDAGAERQGLIMNGDGISLAMNAQAPTLLARMGASHVDDWYAEFYANSAECVGIEERGDFGSLYGTSYSGNADFSYDAYGNWCPQQFNFDVLGTVGTGVGNRVYLDLDTFDEDNYASVVNENIVPDGGGFLENYRTIIDGVSWHHTTDFLGGVSDPHCDTAEQSIVNATFNQIAAAIEWIYEVDYDQIATLCEDPCGTTVVDVNPIGGSARTMLFQNSPNPFNPHTSIRFQLANSGPAELAVFDVAGRKVRTLVKGNLDAGDHNVTWDGMDESGRPLASGVYWTQLTADGHTYNKKATVLR</sequence>
<reference evidence="3" key="1">
    <citation type="submission" date="2020-04" db="EMBL/GenBank/DDBJ databases">
        <authorList>
            <person name="Zhang T."/>
        </authorList>
    </citation>
    <scope>NUCLEOTIDE SEQUENCE</scope>
    <source>
        <strain evidence="3">HKST-UBA02</strain>
    </source>
</reference>
<gene>
    <name evidence="3" type="ORF">KDA27_00630</name>
</gene>
<feature type="signal peptide" evidence="1">
    <location>
        <begin position="1"/>
        <end position="22"/>
    </location>
</feature>